<name>A0A0U5GCM3_ASPCI</name>
<gene>
    <name evidence="2" type="ORF">ASPCAL11910</name>
</gene>
<dbReference type="OrthoDB" id="2423195at2759"/>
<feature type="coiled-coil region" evidence="1">
    <location>
        <begin position="203"/>
        <end position="230"/>
    </location>
</feature>
<evidence type="ECO:0000256" key="1">
    <source>
        <dbReference type="SAM" id="Coils"/>
    </source>
</evidence>
<proteinExistence type="predicted"/>
<accession>A0A0U5GCM3</accession>
<dbReference type="AlphaFoldDB" id="A0A0U5GCM3"/>
<dbReference type="STRING" id="454130.A0A0U5GCM3"/>
<organism evidence="2 3">
    <name type="scientific">Aspergillus calidoustus</name>
    <dbReference type="NCBI Taxonomy" id="454130"/>
    <lineage>
        <taxon>Eukaryota</taxon>
        <taxon>Fungi</taxon>
        <taxon>Dikarya</taxon>
        <taxon>Ascomycota</taxon>
        <taxon>Pezizomycotina</taxon>
        <taxon>Eurotiomycetes</taxon>
        <taxon>Eurotiomycetidae</taxon>
        <taxon>Eurotiales</taxon>
        <taxon>Aspergillaceae</taxon>
        <taxon>Aspergillus</taxon>
        <taxon>Aspergillus subgen. Nidulantes</taxon>
    </lineage>
</organism>
<evidence type="ECO:0000313" key="2">
    <source>
        <dbReference type="EMBL" id="CEL08765.1"/>
    </source>
</evidence>
<protein>
    <submittedName>
        <fullName evidence="2">Uncharacterized protein</fullName>
    </submittedName>
</protein>
<evidence type="ECO:0000313" key="3">
    <source>
        <dbReference type="Proteomes" id="UP000054771"/>
    </source>
</evidence>
<keyword evidence="3" id="KW-1185">Reference proteome</keyword>
<keyword evidence="1" id="KW-0175">Coiled coil</keyword>
<dbReference type="EMBL" id="CDMC01000012">
    <property type="protein sequence ID" value="CEL08765.1"/>
    <property type="molecule type" value="Genomic_DNA"/>
</dbReference>
<reference evidence="3" key="1">
    <citation type="journal article" date="2016" name="Genome Announc.">
        <title>Draft genome sequences of fungus Aspergillus calidoustus.</title>
        <authorList>
            <person name="Horn F."/>
            <person name="Linde J."/>
            <person name="Mattern D.J."/>
            <person name="Walther G."/>
            <person name="Guthke R."/>
            <person name="Scherlach K."/>
            <person name="Martin K."/>
            <person name="Brakhage A.A."/>
            <person name="Petzke L."/>
            <person name="Valiante V."/>
        </authorList>
    </citation>
    <scope>NUCLEOTIDE SEQUENCE [LARGE SCALE GENOMIC DNA]</scope>
    <source>
        <strain evidence="3">SF006504</strain>
    </source>
</reference>
<dbReference type="Proteomes" id="UP000054771">
    <property type="component" value="Unassembled WGS sequence"/>
</dbReference>
<sequence length="269" mass="30172">MPARLGGFCMRSLESPRPDFLRDITNRFAILARSANWANARDVQTLGKAIFGTAIQAMQGKDVVITEGLILDKLDDMISEQTSRATQSFVVTNHAIDPSQAPALDWQPEQIIYTPPSTAAPSAKVIAETADPALPDDGVSDEVWSQLQQDLQSSERKESDYQSLLEEECDAQKAVEKIASLPKDDSKLNDDTKKQHEYRRLEELALRAKLEKLQRGREAKEAERRKEQNIQHRLRQMGVCPMGYRWIKQTSGYRCAGGSHYVSNVDLGV</sequence>